<organism evidence="2 3">
    <name type="scientific">Lederbergia graminis</name>
    <dbReference type="NCBI Taxonomy" id="735518"/>
    <lineage>
        <taxon>Bacteria</taxon>
        <taxon>Bacillati</taxon>
        <taxon>Bacillota</taxon>
        <taxon>Bacilli</taxon>
        <taxon>Bacillales</taxon>
        <taxon>Bacillaceae</taxon>
        <taxon>Lederbergia</taxon>
    </lineage>
</organism>
<feature type="transmembrane region" description="Helical" evidence="1">
    <location>
        <begin position="20"/>
        <end position="41"/>
    </location>
</feature>
<dbReference type="Proteomes" id="UP001596147">
    <property type="component" value="Unassembled WGS sequence"/>
</dbReference>
<reference evidence="3" key="1">
    <citation type="journal article" date="2019" name="Int. J. Syst. Evol. Microbiol.">
        <title>The Global Catalogue of Microorganisms (GCM) 10K type strain sequencing project: providing services to taxonomists for standard genome sequencing and annotation.</title>
        <authorList>
            <consortium name="The Broad Institute Genomics Platform"/>
            <consortium name="The Broad Institute Genome Sequencing Center for Infectious Disease"/>
            <person name="Wu L."/>
            <person name="Ma J."/>
        </authorList>
    </citation>
    <scope>NUCLEOTIDE SEQUENCE [LARGE SCALE GENOMIC DNA]</scope>
    <source>
        <strain evidence="3">CGMCC 1.12237</strain>
    </source>
</reference>
<keyword evidence="1" id="KW-0472">Membrane</keyword>
<keyword evidence="1" id="KW-1133">Transmembrane helix</keyword>
<evidence type="ECO:0000313" key="2">
    <source>
        <dbReference type="EMBL" id="MFC5464297.1"/>
    </source>
</evidence>
<comment type="caution">
    <text evidence="2">The sequence shown here is derived from an EMBL/GenBank/DDBJ whole genome shotgun (WGS) entry which is preliminary data.</text>
</comment>
<dbReference type="EMBL" id="JBHSMC010000004">
    <property type="protein sequence ID" value="MFC5464297.1"/>
    <property type="molecule type" value="Genomic_DNA"/>
</dbReference>
<dbReference type="RefSeq" id="WP_186324841.1">
    <property type="nucleotide sequence ID" value="NZ_JBHSMC010000004.1"/>
</dbReference>
<keyword evidence="3" id="KW-1185">Reference proteome</keyword>
<protein>
    <submittedName>
        <fullName evidence="2">Uncharacterized protein</fullName>
    </submittedName>
</protein>
<accession>A0ABW0LH21</accession>
<gene>
    <name evidence="2" type="ORF">ACFPM4_05935</name>
</gene>
<keyword evidence="1" id="KW-0812">Transmembrane</keyword>
<name>A0ABW0LH21_9BACI</name>
<sequence>MDAFLINMPFLYFPEDKSEYIPAFITMAFFVIGAIVTLILFKRISKKQELKTKELEERINRERQKEHQ</sequence>
<evidence type="ECO:0000256" key="1">
    <source>
        <dbReference type="SAM" id="Phobius"/>
    </source>
</evidence>
<proteinExistence type="predicted"/>
<evidence type="ECO:0000313" key="3">
    <source>
        <dbReference type="Proteomes" id="UP001596147"/>
    </source>
</evidence>